<keyword evidence="2" id="KW-1185">Reference proteome</keyword>
<dbReference type="Gene3D" id="2.60.40.420">
    <property type="entry name" value="Cupredoxins - blue copper proteins"/>
    <property type="match status" value="1"/>
</dbReference>
<dbReference type="SUPFAM" id="SSF49503">
    <property type="entry name" value="Cupredoxins"/>
    <property type="match status" value="1"/>
</dbReference>
<dbReference type="InterPro" id="IPR008972">
    <property type="entry name" value="Cupredoxin"/>
</dbReference>
<sequence>MHVWRRLLQLGVAMTVVTLVMGVVHPSAAMAKTVTYQVVTNEIAAKQKDGSTIEVYRFDPAVYVATEGDDVNLFIRGLKGHDHPVVLEGYNVKGVVHRNQVTKLEVHAAKPGFYRLICTAHYDAAHEGPMEAYLVVVPSGAAKAAAAHAAAVHGGTM</sequence>
<evidence type="ECO:0008006" key="3">
    <source>
        <dbReference type="Google" id="ProtNLM"/>
    </source>
</evidence>
<evidence type="ECO:0000313" key="2">
    <source>
        <dbReference type="Proteomes" id="UP000663505"/>
    </source>
</evidence>
<reference evidence="1 2" key="1">
    <citation type="submission" date="2021-02" db="EMBL/GenBank/DDBJ databases">
        <title>Alicyclobacillus curvatus sp. nov. and Alicyclobacillus mengziensis sp. nov., two acidophilic bacteria isolated from acid mine drainage.</title>
        <authorList>
            <person name="Huang Y."/>
        </authorList>
    </citation>
    <scope>NUCLEOTIDE SEQUENCE [LARGE SCALE GENOMIC DNA]</scope>
    <source>
        <strain evidence="1 2">S30H14</strain>
    </source>
</reference>
<organism evidence="1 2">
    <name type="scientific">Alicyclobacillus mengziensis</name>
    <dbReference type="NCBI Taxonomy" id="2931921"/>
    <lineage>
        <taxon>Bacteria</taxon>
        <taxon>Bacillati</taxon>
        <taxon>Bacillota</taxon>
        <taxon>Bacilli</taxon>
        <taxon>Bacillales</taxon>
        <taxon>Alicyclobacillaceae</taxon>
        <taxon>Alicyclobacillus</taxon>
    </lineage>
</organism>
<dbReference type="EMBL" id="CP071182">
    <property type="protein sequence ID" value="QSO46428.1"/>
    <property type="molecule type" value="Genomic_DNA"/>
</dbReference>
<dbReference type="AlphaFoldDB" id="A0A9X7Z6P2"/>
<proteinExistence type="predicted"/>
<dbReference type="Proteomes" id="UP000663505">
    <property type="component" value="Chromosome"/>
</dbReference>
<name>A0A9X7Z6P2_9BACL</name>
<accession>A0A9X7Z6P2</accession>
<protein>
    <recommendedName>
        <fullName evidence="3">EfeO-type cupredoxin-like domain-containing protein</fullName>
    </recommendedName>
</protein>
<gene>
    <name evidence="1" type="ORF">JZ786_18390</name>
</gene>
<dbReference type="KEGG" id="afx:JZ786_18390"/>
<evidence type="ECO:0000313" key="1">
    <source>
        <dbReference type="EMBL" id="QSO46428.1"/>
    </source>
</evidence>
<dbReference type="RefSeq" id="WP_206655797.1">
    <property type="nucleotide sequence ID" value="NZ_CP071182.1"/>
</dbReference>